<sequence>MYLKEMALELAEVPGTPLVSGAHTSAAELRATLRFRIDYVALAPAGLAFISTAQALQCPAEGSNGLKADVTEVVLTSTGLFNGRGAGQSLNSFVRCYTANSPAEFPLSQLADSLNTRRGQESRINLPIVLRISPKPTDNARQQFHVRVRVAGGQEIAQTTPDIIWN</sequence>
<comment type="caution">
    <text evidence="1">The sequence shown here is derived from an EMBL/GenBank/DDBJ whole genome shotgun (WGS) entry which is preliminary data.</text>
</comment>
<organism evidence="1 2">
    <name type="scientific">Hymenobacter antarcticus</name>
    <dbReference type="NCBI Taxonomy" id="486270"/>
    <lineage>
        <taxon>Bacteria</taxon>
        <taxon>Pseudomonadati</taxon>
        <taxon>Bacteroidota</taxon>
        <taxon>Cytophagia</taxon>
        <taxon>Cytophagales</taxon>
        <taxon>Hymenobacteraceae</taxon>
        <taxon>Hymenobacter</taxon>
    </lineage>
</organism>
<gene>
    <name evidence="1" type="ORF">GCM10022407_38990</name>
</gene>
<proteinExistence type="predicted"/>
<dbReference type="EMBL" id="BAABDI010000041">
    <property type="protein sequence ID" value="GAA3990710.1"/>
    <property type="molecule type" value="Genomic_DNA"/>
</dbReference>
<name>A0ABP7R2I0_9BACT</name>
<evidence type="ECO:0000313" key="2">
    <source>
        <dbReference type="Proteomes" id="UP001501556"/>
    </source>
</evidence>
<reference evidence="2" key="1">
    <citation type="journal article" date="2019" name="Int. J. Syst. Evol. Microbiol.">
        <title>The Global Catalogue of Microorganisms (GCM) 10K type strain sequencing project: providing services to taxonomists for standard genome sequencing and annotation.</title>
        <authorList>
            <consortium name="The Broad Institute Genomics Platform"/>
            <consortium name="The Broad Institute Genome Sequencing Center for Infectious Disease"/>
            <person name="Wu L."/>
            <person name="Ma J."/>
        </authorList>
    </citation>
    <scope>NUCLEOTIDE SEQUENCE [LARGE SCALE GENOMIC DNA]</scope>
    <source>
        <strain evidence="2">JCM 17217</strain>
    </source>
</reference>
<protein>
    <submittedName>
        <fullName evidence="1">Uncharacterized protein</fullName>
    </submittedName>
</protein>
<keyword evidence="2" id="KW-1185">Reference proteome</keyword>
<accession>A0ABP7R2I0</accession>
<evidence type="ECO:0000313" key="1">
    <source>
        <dbReference type="EMBL" id="GAA3990710.1"/>
    </source>
</evidence>
<dbReference type="Proteomes" id="UP001501556">
    <property type="component" value="Unassembled WGS sequence"/>
</dbReference>